<gene>
    <name evidence="1" type="ORF">N5J23_13440</name>
</gene>
<dbReference type="Proteomes" id="UP001161294">
    <property type="component" value="Unassembled WGS sequence"/>
</dbReference>
<reference evidence="1" key="1">
    <citation type="submission" date="2022-09" db="EMBL/GenBank/DDBJ databases">
        <title>Intensive care unit water sources are persistently colonized with multi-drug resistant bacteria and are the site of extensive horizontal gene transfer of antibiotic resistance genes.</title>
        <authorList>
            <person name="Diorio-Toth L."/>
        </authorList>
    </citation>
    <scope>NUCLEOTIDE SEQUENCE</scope>
    <source>
        <strain evidence="1">GD03686</strain>
    </source>
</reference>
<proteinExistence type="predicted"/>
<accession>A0AA43AYH2</accession>
<protein>
    <submittedName>
        <fullName evidence="1">HAD domain-containing protein</fullName>
    </submittedName>
</protein>
<dbReference type="Pfam" id="PF18143">
    <property type="entry name" value="HAD_SAK_2"/>
    <property type="match status" value="1"/>
</dbReference>
<organism evidence="1 2">
    <name type="scientific">Comamonas aquatica</name>
    <dbReference type="NCBI Taxonomy" id="225991"/>
    <lineage>
        <taxon>Bacteria</taxon>
        <taxon>Pseudomonadati</taxon>
        <taxon>Pseudomonadota</taxon>
        <taxon>Betaproteobacteria</taxon>
        <taxon>Burkholderiales</taxon>
        <taxon>Comamonadaceae</taxon>
        <taxon>Comamonas</taxon>
    </lineage>
</organism>
<evidence type="ECO:0000313" key="1">
    <source>
        <dbReference type="EMBL" id="MDH2006536.1"/>
    </source>
</evidence>
<dbReference type="EMBL" id="JAOCJW010000027">
    <property type="protein sequence ID" value="MDH2006536.1"/>
    <property type="molecule type" value="Genomic_DNA"/>
</dbReference>
<evidence type="ECO:0000313" key="2">
    <source>
        <dbReference type="Proteomes" id="UP001161294"/>
    </source>
</evidence>
<dbReference type="RefSeq" id="WP_198424700.1">
    <property type="nucleotide sequence ID" value="NZ_JAOCET010000001.1"/>
</dbReference>
<comment type="caution">
    <text evidence="1">The sequence shown here is derived from an EMBL/GenBank/DDBJ whole genome shotgun (WGS) entry which is preliminary data.</text>
</comment>
<name>A0AA43AYH2_9BURK</name>
<sequence>MILFLDFDGVLHLARAVMGQYRPELAGDGSLFMWADNLTPVLAAHPHVQIVLSTSWVRHLPFEQVRDFLPVLVRRRVVGSTWHRIQTDPDFSRGLQFSYWQDASRYQQVKRRANVHRLRRWVAIDDDAEGWGDADRARLIQTDPERGLGDPAAVARLRAFVCVSS</sequence>
<dbReference type="AlphaFoldDB" id="A0AA43AYH2"/>